<protein>
    <recommendedName>
        <fullName evidence="2">Trehalase-like N-terminal domain-containing protein</fullName>
    </recommendedName>
</protein>
<keyword evidence="4" id="KW-1185">Reference proteome</keyword>
<evidence type="ECO:0000256" key="1">
    <source>
        <dbReference type="SAM" id="MobiDB-lite"/>
    </source>
</evidence>
<dbReference type="Proteomes" id="UP000523795">
    <property type="component" value="Unassembled WGS sequence"/>
</dbReference>
<feature type="region of interest" description="Disordered" evidence="1">
    <location>
        <begin position="87"/>
        <end position="160"/>
    </location>
</feature>
<feature type="compositionally biased region" description="Low complexity" evidence="1">
    <location>
        <begin position="62"/>
        <end position="78"/>
    </location>
</feature>
<evidence type="ECO:0000313" key="4">
    <source>
        <dbReference type="Proteomes" id="UP000523795"/>
    </source>
</evidence>
<dbReference type="InterPro" id="IPR045582">
    <property type="entry name" value="Trehalase-like_N"/>
</dbReference>
<proteinExistence type="predicted"/>
<comment type="caution">
    <text evidence="3">The sequence shown here is derived from an EMBL/GenBank/DDBJ whole genome shotgun (WGS) entry which is preliminary data.</text>
</comment>
<evidence type="ECO:0000259" key="2">
    <source>
        <dbReference type="Pfam" id="PF19291"/>
    </source>
</evidence>
<accession>A0ABX1JQY2</accession>
<sequence>MASPIEDFGLISDLHPGALISRSGSMDWLCFPRFDSPSVFAALLGEPGHGRWLLAPADVGEESPAPMGAGPEAAGTNDPAVVAERAARTVEPDAAASGAGARGTVPKPGGRPARNGRHAADRAPDLPSAGNGGADTDYYAPEHTPAGGQGPAGQEPAPGRPVVVERSYVPSTFVLRTRWRTGTGEALVTDFMPVGDRRASLVRRVQGLSGTVEMQQELILRFHYGDVVPWVFRTRGPGSGAGAIVGIAGPNAVVLHGGDLPLRANRRHRGTFTVAAGQTMDFELCWFPPHEPVPPMIVVDAALEQTTGYWQNWCSRFPPQGDYNDLVKRSL</sequence>
<feature type="region of interest" description="Disordered" evidence="1">
    <location>
        <begin position="59"/>
        <end position="78"/>
    </location>
</feature>
<dbReference type="Pfam" id="PF19291">
    <property type="entry name" value="TREH_N"/>
    <property type="match status" value="1"/>
</dbReference>
<organism evidence="3 4">
    <name type="scientific">Arthrobacter deserti</name>
    <dbReference type="NCBI Taxonomy" id="1742687"/>
    <lineage>
        <taxon>Bacteria</taxon>
        <taxon>Bacillati</taxon>
        <taxon>Actinomycetota</taxon>
        <taxon>Actinomycetes</taxon>
        <taxon>Micrococcales</taxon>
        <taxon>Micrococcaceae</taxon>
        <taxon>Arthrobacter</taxon>
    </lineage>
</organism>
<feature type="non-terminal residue" evidence="3">
    <location>
        <position position="331"/>
    </location>
</feature>
<evidence type="ECO:0000313" key="3">
    <source>
        <dbReference type="EMBL" id="NKX50764.1"/>
    </source>
</evidence>
<reference evidence="3 4" key="1">
    <citation type="submission" date="2020-04" db="EMBL/GenBank/DDBJ databases">
        <authorList>
            <person name="Liu S."/>
        </authorList>
    </citation>
    <scope>NUCLEOTIDE SEQUENCE [LARGE SCALE GENOMIC DNA]</scope>
    <source>
        <strain evidence="3 4">CGMCC 1.15091</strain>
    </source>
</reference>
<dbReference type="EMBL" id="JAAZSR010000124">
    <property type="protein sequence ID" value="NKX50764.1"/>
    <property type="molecule type" value="Genomic_DNA"/>
</dbReference>
<feature type="domain" description="Trehalase-like N-terminal" evidence="2">
    <location>
        <begin position="2"/>
        <end position="59"/>
    </location>
</feature>
<gene>
    <name evidence="3" type="ORF">HER39_09340</name>
</gene>
<name>A0ABX1JQY2_9MICC</name>